<feature type="compositionally biased region" description="Basic and acidic residues" evidence="9">
    <location>
        <begin position="39"/>
        <end position="61"/>
    </location>
</feature>
<protein>
    <recommendedName>
        <fullName evidence="3">DDRGK domain-containing protein 1</fullName>
    </recommendedName>
</protein>
<feature type="compositionally biased region" description="Polar residues" evidence="9">
    <location>
        <begin position="69"/>
        <end position="78"/>
    </location>
</feature>
<keyword evidence="4 10" id="KW-0812">Transmembrane</keyword>
<evidence type="ECO:0000256" key="8">
    <source>
        <dbReference type="ARBA" id="ARBA00023136"/>
    </source>
</evidence>
<dbReference type="VEuPathDB" id="FungiDB:AeMF1_015782"/>
<evidence type="ECO:0000256" key="10">
    <source>
        <dbReference type="SAM" id="Phobius"/>
    </source>
</evidence>
<evidence type="ECO:0000313" key="11">
    <source>
        <dbReference type="EMBL" id="KAF0743071.1"/>
    </source>
</evidence>
<dbReference type="PANTHER" id="PTHR48176:SF1">
    <property type="entry name" value="DDRGK DOMAIN-CONTAINING PROTEIN 1"/>
    <property type="match status" value="1"/>
</dbReference>
<dbReference type="FunFam" id="1.10.10.10:FF:000143">
    <property type="entry name" value="DDRGK domain-containing protein 1"/>
    <property type="match status" value="1"/>
</dbReference>
<dbReference type="InterPro" id="IPR019153">
    <property type="entry name" value="DDRGK_dom-contain"/>
</dbReference>
<evidence type="ECO:0000256" key="5">
    <source>
        <dbReference type="ARBA" id="ARBA00022786"/>
    </source>
</evidence>
<gene>
    <name evidence="11" type="ORF">Ae201684_002129</name>
</gene>
<comment type="similarity">
    <text evidence="2">Belongs to the DDRGK1 family.</text>
</comment>
<dbReference type="GO" id="GO:0005789">
    <property type="term" value="C:endoplasmic reticulum membrane"/>
    <property type="evidence" value="ECO:0007669"/>
    <property type="project" value="UniProtKB-SubCell"/>
</dbReference>
<keyword evidence="6" id="KW-0256">Endoplasmic reticulum</keyword>
<dbReference type="SMART" id="SM01128">
    <property type="entry name" value="DDRGK"/>
    <property type="match status" value="1"/>
</dbReference>
<keyword evidence="12" id="KW-1185">Reference proteome</keyword>
<dbReference type="Gene3D" id="1.10.10.10">
    <property type="entry name" value="Winged helix-like DNA-binding domain superfamily/Winged helix DNA-binding domain"/>
    <property type="match status" value="1"/>
</dbReference>
<proteinExistence type="inferred from homology"/>
<evidence type="ECO:0000256" key="1">
    <source>
        <dbReference type="ARBA" id="ARBA00004389"/>
    </source>
</evidence>
<comment type="subcellular location">
    <subcellularLocation>
        <location evidence="1">Endoplasmic reticulum membrane</location>
        <topology evidence="1">Single-pass membrane protein</topology>
    </subcellularLocation>
</comment>
<feature type="transmembrane region" description="Helical" evidence="10">
    <location>
        <begin position="6"/>
        <end position="29"/>
    </location>
</feature>
<dbReference type="Pfam" id="PF09756">
    <property type="entry name" value="DDRGK"/>
    <property type="match status" value="1"/>
</dbReference>
<comment type="caution">
    <text evidence="11">The sequence shown here is derived from an EMBL/GenBank/DDBJ whole genome shotgun (WGS) entry which is preliminary data.</text>
</comment>
<keyword evidence="7 10" id="KW-1133">Transmembrane helix</keyword>
<feature type="compositionally biased region" description="Basic and acidic residues" evidence="9">
    <location>
        <begin position="104"/>
        <end position="134"/>
    </location>
</feature>
<dbReference type="GO" id="GO:0044389">
    <property type="term" value="F:ubiquitin-like protein ligase binding"/>
    <property type="evidence" value="ECO:0007669"/>
    <property type="project" value="TreeGrafter"/>
</dbReference>
<reference evidence="11 12" key="1">
    <citation type="submission" date="2019-07" db="EMBL/GenBank/DDBJ databases">
        <title>Genomics analysis of Aphanomyces spp. identifies a new class of oomycete effector associated with host adaptation.</title>
        <authorList>
            <person name="Gaulin E."/>
        </authorList>
    </citation>
    <scope>NUCLEOTIDE SEQUENCE [LARGE SCALE GENOMIC DNA]</scope>
    <source>
        <strain evidence="11 12">ATCC 201684</strain>
    </source>
</reference>
<sequence length="290" mass="33512">MNVDVVLLVLAVAGLALTFVTILYVVGYFRDQSEANEQQEDHADDVERPGRARRRGLDGLRQRRHRQQNQAEMNQEGVQNDGDNLDDEEDDLGDVDQAARTATTKKEMQKELKRQEREAMRKFEESRREELQRQREAKEKAYKAKLDEQELEEAEKERALEELQRAQQEQAQQEFDKWKSMFSIDEAGSSTLEDDENPARLQDFINYIQSAKVVVMEDVAMEFGLQTKEAIARVESLVQDGRLSGLLDDRGKFISITDSQMDRLAVYLRKRGRVNLSDFARQCNHVLSLA</sequence>
<evidence type="ECO:0000256" key="9">
    <source>
        <dbReference type="SAM" id="MobiDB-lite"/>
    </source>
</evidence>
<keyword evidence="8 10" id="KW-0472">Membrane</keyword>
<evidence type="ECO:0000256" key="7">
    <source>
        <dbReference type="ARBA" id="ARBA00022989"/>
    </source>
</evidence>
<feature type="region of interest" description="Disordered" evidence="9">
    <location>
        <begin position="35"/>
        <end position="134"/>
    </location>
</feature>
<name>A0A6G0XRU9_9STRA</name>
<evidence type="ECO:0000256" key="2">
    <source>
        <dbReference type="ARBA" id="ARBA00009829"/>
    </source>
</evidence>
<dbReference type="InterPro" id="IPR050899">
    <property type="entry name" value="DDRGK_domain-containing"/>
</dbReference>
<dbReference type="SUPFAM" id="SSF46785">
    <property type="entry name" value="Winged helix' DNA-binding domain"/>
    <property type="match status" value="1"/>
</dbReference>
<evidence type="ECO:0000313" key="12">
    <source>
        <dbReference type="Proteomes" id="UP000481153"/>
    </source>
</evidence>
<dbReference type="Proteomes" id="UP000481153">
    <property type="component" value="Unassembled WGS sequence"/>
</dbReference>
<dbReference type="InterPro" id="IPR036388">
    <property type="entry name" value="WH-like_DNA-bd_sf"/>
</dbReference>
<dbReference type="InterPro" id="IPR036390">
    <property type="entry name" value="WH_DNA-bd_sf"/>
</dbReference>
<dbReference type="AlphaFoldDB" id="A0A6G0XRU9"/>
<evidence type="ECO:0000256" key="3">
    <source>
        <dbReference type="ARBA" id="ARBA00018218"/>
    </source>
</evidence>
<evidence type="ECO:0000256" key="4">
    <source>
        <dbReference type="ARBA" id="ARBA00022692"/>
    </source>
</evidence>
<keyword evidence="5" id="KW-0833">Ubl conjugation pathway</keyword>
<accession>A0A6G0XRU9</accession>
<dbReference type="PANTHER" id="PTHR48176">
    <property type="entry name" value="DDRGK DOMAIN-CONTAINING PROTEIN 1"/>
    <property type="match status" value="1"/>
</dbReference>
<feature type="compositionally biased region" description="Acidic residues" evidence="9">
    <location>
        <begin position="83"/>
        <end position="94"/>
    </location>
</feature>
<dbReference type="EMBL" id="VJMJ01000022">
    <property type="protein sequence ID" value="KAF0743071.1"/>
    <property type="molecule type" value="Genomic_DNA"/>
</dbReference>
<organism evidence="11 12">
    <name type="scientific">Aphanomyces euteiches</name>
    <dbReference type="NCBI Taxonomy" id="100861"/>
    <lineage>
        <taxon>Eukaryota</taxon>
        <taxon>Sar</taxon>
        <taxon>Stramenopiles</taxon>
        <taxon>Oomycota</taxon>
        <taxon>Saprolegniomycetes</taxon>
        <taxon>Saprolegniales</taxon>
        <taxon>Verrucalvaceae</taxon>
        <taxon>Aphanomyces</taxon>
    </lineage>
</organism>
<evidence type="ECO:0000256" key="6">
    <source>
        <dbReference type="ARBA" id="ARBA00022824"/>
    </source>
</evidence>